<evidence type="ECO:0000313" key="10">
    <source>
        <dbReference type="EMBL" id="SNS24971.1"/>
    </source>
</evidence>
<dbReference type="InterPro" id="IPR023165">
    <property type="entry name" value="rRNA_Ade_diMease-like_C"/>
</dbReference>
<feature type="binding site" evidence="7 8">
    <location>
        <position position="91"/>
    </location>
    <ligand>
        <name>S-adenosyl-L-methionine</name>
        <dbReference type="ChEBI" id="CHEBI:59789"/>
    </ligand>
</feature>
<dbReference type="EC" id="2.1.1.182" evidence="7"/>
<feature type="domain" description="Ribosomal RNA adenine methylase transferase N-terminal" evidence="9">
    <location>
        <begin position="27"/>
        <end position="195"/>
    </location>
</feature>
<feature type="binding site" evidence="7 8">
    <location>
        <position position="111"/>
    </location>
    <ligand>
        <name>S-adenosyl-L-methionine</name>
        <dbReference type="ChEBI" id="CHEBI:59789"/>
    </ligand>
</feature>
<comment type="function">
    <text evidence="7">Specifically dimethylates two adjacent adenosines (A1518 and A1519) in the loop of a conserved hairpin near the 3'-end of 16S rRNA in the 30S particle. May play a critical role in biogenesis of 30S subunits.</text>
</comment>
<dbReference type="GO" id="GO:0052908">
    <property type="term" value="F:16S rRNA (adenine(1518)-N(6)/adenine(1519)-N(6))-dimethyltransferase activity"/>
    <property type="evidence" value="ECO:0007669"/>
    <property type="project" value="UniProtKB-EC"/>
</dbReference>
<evidence type="ECO:0000256" key="3">
    <source>
        <dbReference type="ARBA" id="ARBA00022603"/>
    </source>
</evidence>
<dbReference type="PROSITE" id="PS51689">
    <property type="entry name" value="SAM_RNA_A_N6_MT"/>
    <property type="match status" value="1"/>
</dbReference>
<dbReference type="SMART" id="SM00650">
    <property type="entry name" value="rADc"/>
    <property type="match status" value="1"/>
</dbReference>
<evidence type="ECO:0000256" key="1">
    <source>
        <dbReference type="ARBA" id="ARBA00022490"/>
    </source>
</evidence>
<proteinExistence type="inferred from homology"/>
<keyword evidence="2 7" id="KW-0698">rRNA processing</keyword>
<dbReference type="Pfam" id="PF00398">
    <property type="entry name" value="RrnaAD"/>
    <property type="match status" value="1"/>
</dbReference>
<keyword evidence="11" id="KW-1185">Reference proteome</keyword>
<organism evidence="10 11">
    <name type="scientific">Humidesulfovibrio mexicanus</name>
    <dbReference type="NCBI Taxonomy" id="147047"/>
    <lineage>
        <taxon>Bacteria</taxon>
        <taxon>Pseudomonadati</taxon>
        <taxon>Thermodesulfobacteriota</taxon>
        <taxon>Desulfovibrionia</taxon>
        <taxon>Desulfovibrionales</taxon>
        <taxon>Desulfovibrionaceae</taxon>
        <taxon>Humidesulfovibrio</taxon>
    </lineage>
</organism>
<protein>
    <recommendedName>
        <fullName evidence="7">Ribosomal RNA small subunit methyltransferase A</fullName>
        <ecNumber evidence="7">2.1.1.182</ecNumber>
    </recommendedName>
    <alternativeName>
        <fullName evidence="7">16S rRNA (adenine(1518)-N(6)/adenine(1519)-N(6))-dimethyltransferase</fullName>
    </alternativeName>
    <alternativeName>
        <fullName evidence="7">16S rRNA dimethyladenosine transferase</fullName>
    </alternativeName>
    <alternativeName>
        <fullName evidence="7">16S rRNA dimethylase</fullName>
    </alternativeName>
    <alternativeName>
        <fullName evidence="7">S-adenosylmethionine-6-N', N'-adenosyl(rRNA) dimethyltransferase</fullName>
    </alternativeName>
</protein>
<dbReference type="SUPFAM" id="SSF53335">
    <property type="entry name" value="S-adenosyl-L-methionine-dependent methyltransferases"/>
    <property type="match status" value="1"/>
</dbReference>
<dbReference type="PANTHER" id="PTHR11727:SF7">
    <property type="entry name" value="DIMETHYLADENOSINE TRANSFERASE-RELATED"/>
    <property type="match status" value="1"/>
</dbReference>
<dbReference type="InterPro" id="IPR020596">
    <property type="entry name" value="rRNA_Ade_Mease_Trfase_CS"/>
</dbReference>
<accession>A0A239CZA4</accession>
<keyword evidence="1 7" id="KW-0963">Cytoplasm</keyword>
<dbReference type="InterPro" id="IPR020598">
    <property type="entry name" value="rRNA_Ade_methylase_Trfase_N"/>
</dbReference>
<evidence type="ECO:0000259" key="9">
    <source>
        <dbReference type="SMART" id="SM00650"/>
    </source>
</evidence>
<dbReference type="PROSITE" id="PS01131">
    <property type="entry name" value="RRNA_A_DIMETH"/>
    <property type="match status" value="1"/>
</dbReference>
<dbReference type="Gene3D" id="1.10.8.100">
    <property type="entry name" value="Ribosomal RNA adenine dimethylase-like, domain 2"/>
    <property type="match status" value="1"/>
</dbReference>
<name>A0A239CZA4_9BACT</name>
<dbReference type="EMBL" id="FZOC01000010">
    <property type="protein sequence ID" value="SNS24971.1"/>
    <property type="molecule type" value="Genomic_DNA"/>
</dbReference>
<dbReference type="NCBIfam" id="TIGR00755">
    <property type="entry name" value="ksgA"/>
    <property type="match status" value="1"/>
</dbReference>
<dbReference type="OrthoDB" id="9814755at2"/>
<reference evidence="10 11" key="1">
    <citation type="submission" date="2017-06" db="EMBL/GenBank/DDBJ databases">
        <authorList>
            <person name="Kim H.J."/>
            <person name="Triplett B.A."/>
        </authorList>
    </citation>
    <scope>NUCLEOTIDE SEQUENCE [LARGE SCALE GENOMIC DNA]</scope>
    <source>
        <strain evidence="10 11">DSM 13116</strain>
    </source>
</reference>
<dbReference type="GO" id="GO:0005829">
    <property type="term" value="C:cytosol"/>
    <property type="evidence" value="ECO:0007669"/>
    <property type="project" value="TreeGrafter"/>
</dbReference>
<comment type="similarity">
    <text evidence="7">Belongs to the class I-like SAM-binding methyltransferase superfamily. rRNA adenine N(6)-methyltransferase family. RsmA subfamily.</text>
</comment>
<dbReference type="InterPro" id="IPR029063">
    <property type="entry name" value="SAM-dependent_MTases_sf"/>
</dbReference>
<keyword evidence="4 7" id="KW-0808">Transferase</keyword>
<feature type="binding site" evidence="7 8">
    <location>
        <position position="22"/>
    </location>
    <ligand>
        <name>S-adenosyl-L-methionine</name>
        <dbReference type="ChEBI" id="CHEBI:59789"/>
    </ligand>
</feature>
<keyword evidence="3 7" id="KW-0489">Methyltransferase</keyword>
<dbReference type="InterPro" id="IPR001737">
    <property type="entry name" value="KsgA/Erm"/>
</dbReference>
<dbReference type="HAMAP" id="MF_00607">
    <property type="entry name" value="16SrRNA_methyltr_A"/>
    <property type="match status" value="1"/>
</dbReference>
<dbReference type="Gene3D" id="3.40.50.150">
    <property type="entry name" value="Vaccinia Virus protein VP39"/>
    <property type="match status" value="1"/>
</dbReference>
<evidence type="ECO:0000256" key="2">
    <source>
        <dbReference type="ARBA" id="ARBA00022552"/>
    </source>
</evidence>
<comment type="catalytic activity">
    <reaction evidence="7">
        <text>adenosine(1518)/adenosine(1519) in 16S rRNA + 4 S-adenosyl-L-methionine = N(6)-dimethyladenosine(1518)/N(6)-dimethyladenosine(1519) in 16S rRNA + 4 S-adenosyl-L-homocysteine + 4 H(+)</text>
        <dbReference type="Rhea" id="RHEA:19609"/>
        <dbReference type="Rhea" id="RHEA-COMP:10232"/>
        <dbReference type="Rhea" id="RHEA-COMP:10233"/>
        <dbReference type="ChEBI" id="CHEBI:15378"/>
        <dbReference type="ChEBI" id="CHEBI:57856"/>
        <dbReference type="ChEBI" id="CHEBI:59789"/>
        <dbReference type="ChEBI" id="CHEBI:74411"/>
        <dbReference type="ChEBI" id="CHEBI:74493"/>
        <dbReference type="EC" id="2.1.1.182"/>
    </reaction>
</comment>
<dbReference type="AlphaFoldDB" id="A0A239CZA4"/>
<dbReference type="InterPro" id="IPR011530">
    <property type="entry name" value="rRNA_adenine_dimethylase"/>
</dbReference>
<evidence type="ECO:0000256" key="8">
    <source>
        <dbReference type="PROSITE-ProRule" id="PRU01026"/>
    </source>
</evidence>
<evidence type="ECO:0000256" key="6">
    <source>
        <dbReference type="ARBA" id="ARBA00022884"/>
    </source>
</evidence>
<evidence type="ECO:0000256" key="4">
    <source>
        <dbReference type="ARBA" id="ARBA00022679"/>
    </source>
</evidence>
<dbReference type="CDD" id="cd02440">
    <property type="entry name" value="AdoMet_MTases"/>
    <property type="match status" value="1"/>
</dbReference>
<evidence type="ECO:0000313" key="11">
    <source>
        <dbReference type="Proteomes" id="UP000198324"/>
    </source>
</evidence>
<dbReference type="RefSeq" id="WP_089275518.1">
    <property type="nucleotide sequence ID" value="NZ_FZOC01000010.1"/>
</dbReference>
<evidence type="ECO:0000256" key="5">
    <source>
        <dbReference type="ARBA" id="ARBA00022691"/>
    </source>
</evidence>
<keyword evidence="6 7" id="KW-0694">RNA-binding</keyword>
<feature type="binding site" evidence="7 8">
    <location>
        <position position="69"/>
    </location>
    <ligand>
        <name>S-adenosyl-L-methionine</name>
        <dbReference type="ChEBI" id="CHEBI:59789"/>
    </ligand>
</feature>
<comment type="subcellular location">
    <subcellularLocation>
        <location evidence="7">Cytoplasm</location>
    </subcellularLocation>
</comment>
<sequence>MSSHEQPQPFAPAKRSLGQNFLVDPNVSRKIVEALDLAPGDNVLEIGPGRGALTEHILARTPGRYVALEKDEALASELERRNPLAEVVRGDAMRFDWASLASGERWKIVGNLPYNIASPLIWDIVSRSEFSQAVFMVQLEAGQRVAAGPGGKTYGALSAFVQNFATVEFLFKVPPQVFRPQPKVTSAVLRFFLRTPRPTGEEVSRLAATLRLCFQQRRKQLGTILKSKGIPDYVGVLRALDIDQMQRPETLAPERFLSMAKLLPIDFLA</sequence>
<dbReference type="Proteomes" id="UP000198324">
    <property type="component" value="Unassembled WGS sequence"/>
</dbReference>
<keyword evidence="5 7" id="KW-0949">S-adenosyl-L-methionine</keyword>
<feature type="binding site" evidence="7 8">
    <location>
        <position position="20"/>
    </location>
    <ligand>
        <name>S-adenosyl-L-methionine</name>
        <dbReference type="ChEBI" id="CHEBI:59789"/>
    </ligand>
</feature>
<evidence type="ECO:0000256" key="7">
    <source>
        <dbReference type="HAMAP-Rule" id="MF_00607"/>
    </source>
</evidence>
<dbReference type="PANTHER" id="PTHR11727">
    <property type="entry name" value="DIMETHYLADENOSINE TRANSFERASE"/>
    <property type="match status" value="1"/>
</dbReference>
<gene>
    <name evidence="7" type="primary">rsmA</name>
    <name evidence="7" type="synonym">ksgA</name>
    <name evidence="10" type="ORF">SAMN04488503_0015</name>
</gene>
<dbReference type="GO" id="GO:0003723">
    <property type="term" value="F:RNA binding"/>
    <property type="evidence" value="ECO:0007669"/>
    <property type="project" value="UniProtKB-UniRule"/>
</dbReference>
<feature type="binding site" evidence="7 8">
    <location>
        <position position="47"/>
    </location>
    <ligand>
        <name>S-adenosyl-L-methionine</name>
        <dbReference type="ChEBI" id="CHEBI:59789"/>
    </ligand>
</feature>